<dbReference type="GO" id="GO:0005739">
    <property type="term" value="C:mitochondrion"/>
    <property type="evidence" value="ECO:0007669"/>
    <property type="project" value="TreeGrafter"/>
</dbReference>
<feature type="compositionally biased region" description="Basic and acidic residues" evidence="6">
    <location>
        <begin position="43"/>
        <end position="56"/>
    </location>
</feature>
<evidence type="ECO:0000256" key="3">
    <source>
        <dbReference type="ARBA" id="ARBA00023004"/>
    </source>
</evidence>
<feature type="domain" description="Iron-binding zinc finger CDGSH type" evidence="7">
    <location>
        <begin position="64"/>
        <end position="101"/>
    </location>
</feature>
<keyword evidence="9" id="KW-1185">Reference proteome</keyword>
<dbReference type="PANTHER" id="PTHR46491:SF3">
    <property type="entry name" value="CDGSH IRON-SULFUR DOMAIN-CONTAINING PROTEIN 3, MITOCHONDRIAL"/>
    <property type="match status" value="1"/>
</dbReference>
<evidence type="ECO:0000256" key="5">
    <source>
        <dbReference type="ARBA" id="ARBA00034078"/>
    </source>
</evidence>
<comment type="caution">
    <text evidence="8">The sequence shown here is derived from an EMBL/GenBank/DDBJ whole genome shotgun (WGS) entry which is preliminary data.</text>
</comment>
<comment type="cofactor">
    <cofactor evidence="5">
        <name>[2Fe-2S] cluster</name>
        <dbReference type="ChEBI" id="CHEBI:190135"/>
    </cofactor>
</comment>
<feature type="domain" description="Iron-binding zinc finger CDGSH type" evidence="7">
    <location>
        <begin position="106"/>
        <end position="143"/>
    </location>
</feature>
<evidence type="ECO:0000259" key="7">
    <source>
        <dbReference type="SMART" id="SM00704"/>
    </source>
</evidence>
<dbReference type="AlphaFoldDB" id="A0AAW0YNH5"/>
<reference evidence="8 9" key="1">
    <citation type="journal article" date="2024" name="BMC Genomics">
        <title>Genome assembly of redclaw crayfish (Cherax quadricarinatus) provides insights into its immune adaptation and hypoxia tolerance.</title>
        <authorList>
            <person name="Liu Z."/>
            <person name="Zheng J."/>
            <person name="Li H."/>
            <person name="Fang K."/>
            <person name="Wang S."/>
            <person name="He J."/>
            <person name="Zhou D."/>
            <person name="Weng S."/>
            <person name="Chi M."/>
            <person name="Gu Z."/>
            <person name="He J."/>
            <person name="Li F."/>
            <person name="Wang M."/>
        </authorList>
    </citation>
    <scope>NUCLEOTIDE SEQUENCE [LARGE SCALE GENOMIC DNA]</scope>
    <source>
        <strain evidence="8">ZL_2023a</strain>
    </source>
</reference>
<evidence type="ECO:0000313" key="8">
    <source>
        <dbReference type="EMBL" id="KAK8753177.1"/>
    </source>
</evidence>
<dbReference type="SMART" id="SM00704">
    <property type="entry name" value="ZnF_CDGSH"/>
    <property type="match status" value="2"/>
</dbReference>
<dbReference type="InterPro" id="IPR042216">
    <property type="entry name" value="MitoNEET_CISD"/>
</dbReference>
<dbReference type="GO" id="GO:0051537">
    <property type="term" value="F:2 iron, 2 sulfur cluster binding"/>
    <property type="evidence" value="ECO:0007669"/>
    <property type="project" value="UniProtKB-KW"/>
</dbReference>
<evidence type="ECO:0000256" key="1">
    <source>
        <dbReference type="ARBA" id="ARBA00022714"/>
    </source>
</evidence>
<dbReference type="Proteomes" id="UP001445076">
    <property type="component" value="Unassembled WGS sequence"/>
</dbReference>
<gene>
    <name evidence="8" type="ORF">OTU49_003026</name>
</gene>
<accession>A0AAW0YNH5</accession>
<dbReference type="GO" id="GO:0046872">
    <property type="term" value="F:metal ion binding"/>
    <property type="evidence" value="ECO:0007669"/>
    <property type="project" value="UniProtKB-KW"/>
</dbReference>
<dbReference type="InterPro" id="IPR052950">
    <property type="entry name" value="CISD"/>
</dbReference>
<feature type="compositionally biased region" description="Polar residues" evidence="6">
    <location>
        <begin position="29"/>
        <end position="39"/>
    </location>
</feature>
<dbReference type="EMBL" id="JARKIK010000003">
    <property type="protein sequence ID" value="KAK8753177.1"/>
    <property type="molecule type" value="Genomic_DNA"/>
</dbReference>
<dbReference type="InterPro" id="IPR018967">
    <property type="entry name" value="FeS-contain_CDGSH-typ"/>
</dbReference>
<feature type="region of interest" description="Disordered" evidence="6">
    <location>
        <begin position="29"/>
        <end position="58"/>
    </location>
</feature>
<evidence type="ECO:0000313" key="9">
    <source>
        <dbReference type="Proteomes" id="UP001445076"/>
    </source>
</evidence>
<sequence>MISLRSLVRSPAMSATRPLCSLVQNRATYSTSPSQDGTGQQQKQEKQQEEATEVWKQKGRIHSKKSIKVELVGGKRYLWCACGYSKNQPFCDGTHLWSRFRLKIKQHPAFFKAEKDGPASLCLCKQTKKPPYCDGTHRRQEIQDAVITEH</sequence>
<dbReference type="Pfam" id="PF09360">
    <property type="entry name" value="zf-CDGSH"/>
    <property type="match status" value="1"/>
</dbReference>
<organism evidence="8 9">
    <name type="scientific">Cherax quadricarinatus</name>
    <name type="common">Australian red claw crayfish</name>
    <dbReference type="NCBI Taxonomy" id="27406"/>
    <lineage>
        <taxon>Eukaryota</taxon>
        <taxon>Metazoa</taxon>
        <taxon>Ecdysozoa</taxon>
        <taxon>Arthropoda</taxon>
        <taxon>Crustacea</taxon>
        <taxon>Multicrustacea</taxon>
        <taxon>Malacostraca</taxon>
        <taxon>Eumalacostraca</taxon>
        <taxon>Eucarida</taxon>
        <taxon>Decapoda</taxon>
        <taxon>Pleocyemata</taxon>
        <taxon>Astacidea</taxon>
        <taxon>Parastacoidea</taxon>
        <taxon>Parastacidae</taxon>
        <taxon>Cherax</taxon>
    </lineage>
</organism>
<keyword evidence="2" id="KW-0479">Metal-binding</keyword>
<evidence type="ECO:0000256" key="6">
    <source>
        <dbReference type="SAM" id="MobiDB-lite"/>
    </source>
</evidence>
<evidence type="ECO:0000256" key="4">
    <source>
        <dbReference type="ARBA" id="ARBA00023014"/>
    </source>
</evidence>
<name>A0AAW0YNH5_CHEQU</name>
<keyword evidence="4" id="KW-0411">Iron-sulfur</keyword>
<keyword evidence="3" id="KW-0408">Iron</keyword>
<dbReference type="PANTHER" id="PTHR46491">
    <property type="entry name" value="CDGSH IRON SULFUR DOMAIN PROTEIN HOMOLOG"/>
    <property type="match status" value="1"/>
</dbReference>
<evidence type="ECO:0000256" key="2">
    <source>
        <dbReference type="ARBA" id="ARBA00022723"/>
    </source>
</evidence>
<dbReference type="Gene3D" id="3.40.5.90">
    <property type="entry name" value="CDGSH iron-sulfur domain, mitoNEET-type"/>
    <property type="match status" value="2"/>
</dbReference>
<proteinExistence type="predicted"/>
<keyword evidence="1" id="KW-0001">2Fe-2S</keyword>
<protein>
    <recommendedName>
        <fullName evidence="7">Iron-binding zinc finger CDGSH type domain-containing protein</fullName>
    </recommendedName>
</protein>